<comment type="subcellular location">
    <subcellularLocation>
        <location evidence="7">Cytoplasm</location>
    </subcellularLocation>
</comment>
<dbReference type="InterPro" id="IPR029351">
    <property type="entry name" value="GAD_dom"/>
</dbReference>
<feature type="binding site" evidence="7">
    <location>
        <position position="468"/>
    </location>
    <ligand>
        <name>L-aspartate</name>
        <dbReference type="ChEBI" id="CHEBI:29991"/>
    </ligand>
</feature>
<evidence type="ECO:0000256" key="2">
    <source>
        <dbReference type="ARBA" id="ARBA00022598"/>
    </source>
</evidence>
<dbReference type="NCBIfam" id="NF001750">
    <property type="entry name" value="PRK00476.1"/>
    <property type="match status" value="1"/>
</dbReference>
<dbReference type="InterPro" id="IPR004115">
    <property type="entry name" value="GAD-like_sf"/>
</dbReference>
<evidence type="ECO:0000256" key="3">
    <source>
        <dbReference type="ARBA" id="ARBA00022741"/>
    </source>
</evidence>
<feature type="binding site" evidence="7">
    <location>
        <position position="250"/>
    </location>
    <ligand>
        <name>ATP</name>
        <dbReference type="ChEBI" id="CHEBI:30616"/>
    </ligand>
</feature>
<feature type="region of interest" description="Aspartate" evidence="7">
    <location>
        <begin position="219"/>
        <end position="222"/>
    </location>
</feature>
<evidence type="ECO:0000256" key="5">
    <source>
        <dbReference type="ARBA" id="ARBA00022917"/>
    </source>
</evidence>
<keyword evidence="10" id="KW-1185">Reference proteome</keyword>
<dbReference type="SUPFAM" id="SSF55261">
    <property type="entry name" value="GAD domain-like"/>
    <property type="match status" value="1"/>
</dbReference>
<dbReference type="AlphaFoldDB" id="A0A0U1L2V4"/>
<keyword evidence="7" id="KW-0963">Cytoplasm</keyword>
<protein>
    <recommendedName>
        <fullName evidence="7">Aspartate--tRNA(Asp/Asn) ligase</fullName>
        <ecNumber evidence="7">6.1.1.23</ecNumber>
    </recommendedName>
    <alternativeName>
        <fullName evidence="7">Aspartyl-tRNA synthetase</fullName>
        <shortName evidence="7">AspRS</shortName>
    </alternativeName>
    <alternativeName>
        <fullName evidence="7">Non-discriminating aspartyl-tRNA synthetase</fullName>
        <shortName evidence="7">ND-AspRS</shortName>
    </alternativeName>
</protein>
<dbReference type="Pfam" id="PF00152">
    <property type="entry name" value="tRNA-synt_2"/>
    <property type="match status" value="1"/>
</dbReference>
<dbReference type="PROSITE" id="PS50862">
    <property type="entry name" value="AA_TRNA_LIGASE_II"/>
    <property type="match status" value="1"/>
</dbReference>
<dbReference type="GO" id="GO:0006422">
    <property type="term" value="P:aspartyl-tRNA aminoacylation"/>
    <property type="evidence" value="ECO:0007669"/>
    <property type="project" value="UniProtKB-UniRule"/>
</dbReference>
<dbReference type="InterPro" id="IPR004364">
    <property type="entry name" value="Aa-tRNA-synt_II"/>
</dbReference>
<feature type="binding site" evidence="7">
    <location>
        <position position="502"/>
    </location>
    <ligand>
        <name>ATP</name>
        <dbReference type="ChEBI" id="CHEBI:30616"/>
    </ligand>
</feature>
<evidence type="ECO:0000259" key="8">
    <source>
        <dbReference type="PROSITE" id="PS50862"/>
    </source>
</evidence>
<keyword evidence="6 7" id="KW-0030">Aminoacyl-tRNA synthetase</keyword>
<accession>A0A0U1L2V4</accession>
<keyword evidence="2 7" id="KW-0436">Ligase</keyword>
<keyword evidence="4 7" id="KW-0067">ATP-binding</keyword>
<comment type="subunit">
    <text evidence="7">Homodimer.</text>
</comment>
<evidence type="ECO:0000256" key="7">
    <source>
        <dbReference type="HAMAP-Rule" id="MF_00044"/>
    </source>
</evidence>
<dbReference type="GO" id="GO:0050560">
    <property type="term" value="F:aspartate-tRNA(Asn) ligase activity"/>
    <property type="evidence" value="ECO:0007669"/>
    <property type="project" value="UniProtKB-EC"/>
</dbReference>
<reference evidence="10" key="1">
    <citation type="submission" date="2015-03" db="EMBL/GenBank/DDBJ databases">
        <authorList>
            <person name="Nijsse Bart"/>
        </authorList>
    </citation>
    <scope>NUCLEOTIDE SEQUENCE [LARGE SCALE GENOMIC DNA]</scope>
</reference>
<dbReference type="InterPro" id="IPR045864">
    <property type="entry name" value="aa-tRNA-synth_II/BPL/LPL"/>
</dbReference>
<feature type="binding site" evidence="7">
    <location>
        <position position="509"/>
    </location>
    <ligand>
        <name>L-aspartate</name>
        <dbReference type="ChEBI" id="CHEBI:29991"/>
    </ligand>
</feature>
<feature type="binding site" evidence="7">
    <location>
        <position position="241"/>
    </location>
    <ligand>
        <name>L-aspartate</name>
        <dbReference type="ChEBI" id="CHEBI:29991"/>
    </ligand>
</feature>
<feature type="site" description="Important for tRNA non-discrimination" evidence="7">
    <location>
        <position position="51"/>
    </location>
</feature>
<feature type="binding site" evidence="7">
    <location>
        <begin position="554"/>
        <end position="557"/>
    </location>
    <ligand>
        <name>ATP</name>
        <dbReference type="ChEBI" id="CHEBI:30616"/>
    </ligand>
</feature>
<dbReference type="InterPro" id="IPR002312">
    <property type="entry name" value="Asp/Asn-tRNA-synth_IIb"/>
</dbReference>
<keyword evidence="5 7" id="KW-0648">Protein biosynthesis</keyword>
<proteinExistence type="inferred from homology"/>
<sequence length="616" mass="69402">MAQIETVDHELTSKLDTMQGLKRTHACNALNQDYTGQEVTLCGWVSRRRDHGGLIFIDLRDRSGIVQVVFSPDVNKDAFSKAEAVRNEYVLAVRGMVKVRSESTINPNMATGTIEVFGNELRILNSAKTPPFYIQDNIDVDEILRLKYRYLDLRRPEMQQDLILRHRVTKSMRDFLDKHCFVEVETPILTKSSPEGARDYLVPSRVNPGKFYALPQSPQIYKQLLMVGGLERYFQIARCFRDEDLRADRQPEFTQLDIEMSFIDREDILSLTEEMIAYIFKESIGAEVSTPIVRLSYDEAMARYGSDKPDLRFGMELIDLSGVFTDSGFKVFDTVLANGGQVKAINVKGYANAPRRELDGLVNFVATYGAKGLAWICYTDEGLKSPITKFFSQDTIDKMTAATQAEAGDLILFVADKPKVVAAALGQLRLEMGRRLNLIDPDKLSFLWVIDFPMFEYDEEDKRWVAMHHPFTSPRDEDVEFLGNDAGKIKAKAYDLVLNGIELGGGSLRIYNRSIQEKVFTAIGLSPEEAVDKFGYLLEAFEYGTPPHGGIAFGLDRLVMLMAKRASIRDVIAFPKTQSASDMMMQAPSEVGSKQLKELYIKSAVVAKNKITPAVE</sequence>
<evidence type="ECO:0000313" key="9">
    <source>
        <dbReference type="EMBL" id="CQR74022.1"/>
    </source>
</evidence>
<comment type="caution">
    <text evidence="7">Lacks conserved residue(s) required for the propagation of feature annotation.</text>
</comment>
<dbReference type="SUPFAM" id="SSF50249">
    <property type="entry name" value="Nucleic acid-binding proteins"/>
    <property type="match status" value="1"/>
</dbReference>
<comment type="catalytic activity">
    <reaction evidence="7">
        <text>tRNA(Asx) + L-aspartate + ATP = L-aspartyl-tRNA(Asx) + AMP + diphosphate</text>
        <dbReference type="Rhea" id="RHEA:18349"/>
        <dbReference type="Rhea" id="RHEA-COMP:9710"/>
        <dbReference type="Rhea" id="RHEA-COMP:9711"/>
        <dbReference type="ChEBI" id="CHEBI:29991"/>
        <dbReference type="ChEBI" id="CHEBI:30616"/>
        <dbReference type="ChEBI" id="CHEBI:33019"/>
        <dbReference type="ChEBI" id="CHEBI:78442"/>
        <dbReference type="ChEBI" id="CHEBI:78516"/>
        <dbReference type="ChEBI" id="CHEBI:456215"/>
        <dbReference type="EC" id="6.1.1.23"/>
    </reaction>
</comment>
<organism evidence="9 10">
    <name type="scientific">Sporomusa ovata</name>
    <dbReference type="NCBI Taxonomy" id="2378"/>
    <lineage>
        <taxon>Bacteria</taxon>
        <taxon>Bacillati</taxon>
        <taxon>Bacillota</taxon>
        <taxon>Negativicutes</taxon>
        <taxon>Selenomonadales</taxon>
        <taxon>Sporomusaceae</taxon>
        <taxon>Sporomusa</taxon>
    </lineage>
</organism>
<dbReference type="InterPro" id="IPR047089">
    <property type="entry name" value="Asp-tRNA-ligase_1_N"/>
</dbReference>
<feature type="domain" description="Aminoacyl-transfer RNA synthetases class-II family profile" evidence="8">
    <location>
        <begin position="164"/>
        <end position="588"/>
    </location>
</feature>
<dbReference type="Pfam" id="PF02938">
    <property type="entry name" value="GAD"/>
    <property type="match status" value="1"/>
</dbReference>
<feature type="binding site" evidence="7">
    <location>
        <position position="195"/>
    </location>
    <ligand>
        <name>L-aspartate</name>
        <dbReference type="ChEBI" id="CHEBI:29991"/>
    </ligand>
</feature>
<keyword evidence="3 7" id="KW-0547">Nucleotide-binding</keyword>
<name>A0A0U1L2V4_9FIRM</name>
<evidence type="ECO:0000256" key="1">
    <source>
        <dbReference type="ARBA" id="ARBA00006303"/>
    </source>
</evidence>
<dbReference type="EMBL" id="CTRP01000014">
    <property type="protein sequence ID" value="CQR74022.1"/>
    <property type="molecule type" value="Genomic_DNA"/>
</dbReference>
<dbReference type="RefSeq" id="WP_021170025.1">
    <property type="nucleotide sequence ID" value="NZ_CTRP01000014.1"/>
</dbReference>
<comment type="similarity">
    <text evidence="1 7">Belongs to the class-II aminoacyl-tRNA synthetase family. Type 1 subfamily.</text>
</comment>
<evidence type="ECO:0000256" key="6">
    <source>
        <dbReference type="ARBA" id="ARBA00023146"/>
    </source>
</evidence>
<dbReference type="SUPFAM" id="SSF55681">
    <property type="entry name" value="Class II aaRS and biotin synthetases"/>
    <property type="match status" value="1"/>
</dbReference>
<dbReference type="Proteomes" id="UP000049855">
    <property type="component" value="Unassembled WGS sequence"/>
</dbReference>
<evidence type="ECO:0000313" key="10">
    <source>
        <dbReference type="Proteomes" id="UP000049855"/>
    </source>
</evidence>
<dbReference type="Gene3D" id="2.40.50.140">
    <property type="entry name" value="Nucleic acid-binding proteins"/>
    <property type="match status" value="1"/>
</dbReference>
<dbReference type="EC" id="6.1.1.23" evidence="7"/>
<evidence type="ECO:0000256" key="4">
    <source>
        <dbReference type="ARBA" id="ARBA00022840"/>
    </source>
</evidence>
<gene>
    <name evidence="7" type="primary">aspS</name>
    <name evidence="9" type="ORF">SpAn4DRAFT_0484</name>
</gene>
<dbReference type="GO" id="GO:0016740">
    <property type="term" value="F:transferase activity"/>
    <property type="evidence" value="ECO:0007669"/>
    <property type="project" value="UniProtKB-ARBA"/>
</dbReference>
<dbReference type="GO" id="GO:0140096">
    <property type="term" value="F:catalytic activity, acting on a protein"/>
    <property type="evidence" value="ECO:0007669"/>
    <property type="project" value="UniProtKB-ARBA"/>
</dbReference>
<dbReference type="PANTHER" id="PTHR22594:SF5">
    <property type="entry name" value="ASPARTATE--TRNA LIGASE, MITOCHONDRIAL"/>
    <property type="match status" value="1"/>
</dbReference>
<dbReference type="CDD" id="cd00777">
    <property type="entry name" value="AspRS_core"/>
    <property type="match status" value="1"/>
</dbReference>
<dbReference type="InterPro" id="IPR004365">
    <property type="entry name" value="NA-bd_OB_tRNA"/>
</dbReference>
<dbReference type="HAMAP" id="MF_00044">
    <property type="entry name" value="Asp_tRNA_synth_type1"/>
    <property type="match status" value="1"/>
</dbReference>
<dbReference type="InterPro" id="IPR004524">
    <property type="entry name" value="Asp-tRNA-ligase_1"/>
</dbReference>
<dbReference type="InterPro" id="IPR006195">
    <property type="entry name" value="aa-tRNA-synth_II"/>
</dbReference>
<dbReference type="Pfam" id="PF01336">
    <property type="entry name" value="tRNA_anti-codon"/>
    <property type="match status" value="1"/>
</dbReference>
<dbReference type="Gene3D" id="3.30.930.10">
    <property type="entry name" value="Bira Bifunctional Protein, Domain 2"/>
    <property type="match status" value="1"/>
</dbReference>
<dbReference type="InterPro" id="IPR047090">
    <property type="entry name" value="AspRS_core"/>
</dbReference>
<dbReference type="InterPro" id="IPR012340">
    <property type="entry name" value="NA-bd_OB-fold"/>
</dbReference>
<dbReference type="GO" id="GO:0004815">
    <property type="term" value="F:aspartate-tRNA ligase activity"/>
    <property type="evidence" value="ECO:0007669"/>
    <property type="project" value="UniProtKB-UniRule"/>
</dbReference>
<dbReference type="CDD" id="cd04317">
    <property type="entry name" value="EcAspRS_like_N"/>
    <property type="match status" value="1"/>
</dbReference>
<dbReference type="GO" id="GO:0003676">
    <property type="term" value="F:nucleic acid binding"/>
    <property type="evidence" value="ECO:0007669"/>
    <property type="project" value="InterPro"/>
</dbReference>
<comment type="function">
    <text evidence="7">Aspartyl-tRNA synthetase with relaxed tRNA specificity since it is able to aspartylate not only its cognate tRNA(Asp) but also tRNA(Asn). Reaction proceeds in two steps: L-aspartate is first activated by ATP to form Asp-AMP and then transferred to the acceptor end of tRNA(Asp/Asn).</text>
</comment>
<dbReference type="GO" id="GO:0005737">
    <property type="term" value="C:cytoplasm"/>
    <property type="evidence" value="ECO:0007669"/>
    <property type="project" value="UniProtKB-SubCell"/>
</dbReference>
<dbReference type="Gene3D" id="3.30.1360.30">
    <property type="entry name" value="GAD-like domain"/>
    <property type="match status" value="1"/>
</dbReference>
<dbReference type="NCBIfam" id="TIGR00459">
    <property type="entry name" value="aspS_bact"/>
    <property type="match status" value="1"/>
</dbReference>
<feature type="binding site" evidence="7">
    <location>
        <begin position="241"/>
        <end position="243"/>
    </location>
    <ligand>
        <name>ATP</name>
        <dbReference type="ChEBI" id="CHEBI:30616"/>
    </ligand>
</feature>
<dbReference type="PRINTS" id="PR01042">
    <property type="entry name" value="TRNASYNTHASP"/>
</dbReference>
<dbReference type="GO" id="GO:0005524">
    <property type="term" value="F:ATP binding"/>
    <property type="evidence" value="ECO:0007669"/>
    <property type="project" value="UniProtKB-UniRule"/>
</dbReference>
<dbReference type="PANTHER" id="PTHR22594">
    <property type="entry name" value="ASPARTYL/LYSYL-TRNA SYNTHETASE"/>
    <property type="match status" value="1"/>
</dbReference>